<feature type="compositionally biased region" description="Polar residues" evidence="6">
    <location>
        <begin position="270"/>
        <end position="282"/>
    </location>
</feature>
<evidence type="ECO:0000256" key="4">
    <source>
        <dbReference type="ARBA" id="ARBA00022989"/>
    </source>
</evidence>
<feature type="domain" description="C2" evidence="7">
    <location>
        <begin position="489"/>
        <end position="628"/>
    </location>
</feature>
<proteinExistence type="predicted"/>
<evidence type="ECO:0000256" key="3">
    <source>
        <dbReference type="ARBA" id="ARBA00022737"/>
    </source>
</evidence>
<dbReference type="CDD" id="cd04018">
    <property type="entry name" value="C2C_Ferlin"/>
    <property type="match status" value="1"/>
</dbReference>
<comment type="caution">
    <text evidence="8">The sequence shown here is derived from an EMBL/GenBank/DDBJ whole genome shotgun (WGS) entry which is preliminary data.</text>
</comment>
<dbReference type="InterPro" id="IPR037721">
    <property type="entry name" value="Ferlin"/>
</dbReference>
<dbReference type="FunFam" id="2.60.40.150:FF:000054">
    <property type="entry name" value="otoferlin isoform X2"/>
    <property type="match status" value="1"/>
</dbReference>
<dbReference type="GO" id="GO:0016020">
    <property type="term" value="C:membrane"/>
    <property type="evidence" value="ECO:0007669"/>
    <property type="project" value="UniProtKB-SubCell"/>
</dbReference>
<evidence type="ECO:0000256" key="2">
    <source>
        <dbReference type="ARBA" id="ARBA00022692"/>
    </source>
</evidence>
<dbReference type="FunFam" id="2.60.40.150:FF:000034">
    <property type="entry name" value="otoferlin isoform X2"/>
    <property type="match status" value="1"/>
</dbReference>
<dbReference type="SUPFAM" id="SSF49562">
    <property type="entry name" value="C2 domain (Calcium/lipid-binding domain, CaLB)"/>
    <property type="match status" value="4"/>
</dbReference>
<evidence type="ECO:0000313" key="9">
    <source>
        <dbReference type="Proteomes" id="UP001497623"/>
    </source>
</evidence>
<dbReference type="InterPro" id="IPR037722">
    <property type="entry name" value="C2C_Ferlin"/>
</dbReference>
<evidence type="ECO:0000259" key="7">
    <source>
        <dbReference type="PROSITE" id="PS50004"/>
    </source>
</evidence>
<evidence type="ECO:0000256" key="6">
    <source>
        <dbReference type="SAM" id="MobiDB-lite"/>
    </source>
</evidence>
<dbReference type="Gene3D" id="2.60.40.150">
    <property type="entry name" value="C2 domain"/>
    <property type="match status" value="3"/>
</dbReference>
<feature type="compositionally biased region" description="Acidic residues" evidence="6">
    <location>
        <begin position="258"/>
        <end position="267"/>
    </location>
</feature>
<feature type="domain" description="C2" evidence="7">
    <location>
        <begin position="675"/>
        <end position="798"/>
    </location>
</feature>
<dbReference type="InterPro" id="IPR037723">
    <property type="entry name" value="C2D_Ferlin"/>
</dbReference>
<keyword evidence="4" id="KW-1133">Transmembrane helix</keyword>
<dbReference type="PROSITE" id="PS50004">
    <property type="entry name" value="C2"/>
    <property type="match status" value="4"/>
</dbReference>
<dbReference type="InterPro" id="IPR000008">
    <property type="entry name" value="C2_dom"/>
</dbReference>
<feature type="domain" description="C2" evidence="7">
    <location>
        <begin position="935"/>
        <end position="1053"/>
    </location>
</feature>
<reference evidence="8 9" key="1">
    <citation type="submission" date="2024-05" db="EMBL/GenBank/DDBJ databases">
        <authorList>
            <person name="Wallberg A."/>
        </authorList>
    </citation>
    <scope>NUCLEOTIDE SEQUENCE [LARGE SCALE GENOMIC DNA]</scope>
</reference>
<feature type="region of interest" description="Disordered" evidence="6">
    <location>
        <begin position="883"/>
        <end position="907"/>
    </location>
</feature>
<keyword evidence="9" id="KW-1185">Reference proteome</keyword>
<dbReference type="CDD" id="cd04017">
    <property type="entry name" value="C2D_Ferlin"/>
    <property type="match status" value="1"/>
</dbReference>
<feature type="non-terminal residue" evidence="8">
    <location>
        <position position="1121"/>
    </location>
</feature>
<name>A0AAV2QLW1_MEGNR</name>
<dbReference type="GO" id="GO:0007009">
    <property type="term" value="P:plasma membrane organization"/>
    <property type="evidence" value="ECO:0007669"/>
    <property type="project" value="TreeGrafter"/>
</dbReference>
<dbReference type="AlphaFoldDB" id="A0AAV2QLW1"/>
<evidence type="ECO:0000256" key="1">
    <source>
        <dbReference type="ARBA" id="ARBA00004167"/>
    </source>
</evidence>
<evidence type="ECO:0000256" key="5">
    <source>
        <dbReference type="ARBA" id="ARBA00023136"/>
    </source>
</evidence>
<keyword evidence="2" id="KW-0812">Transmembrane</keyword>
<dbReference type="InterPro" id="IPR035892">
    <property type="entry name" value="C2_domain_sf"/>
</dbReference>
<dbReference type="Pfam" id="PF00168">
    <property type="entry name" value="C2"/>
    <property type="match status" value="3"/>
</dbReference>
<dbReference type="Proteomes" id="UP001497623">
    <property type="component" value="Unassembled WGS sequence"/>
</dbReference>
<dbReference type="EMBL" id="CAXKWB010007197">
    <property type="protein sequence ID" value="CAL4086030.1"/>
    <property type="molecule type" value="Genomic_DNA"/>
</dbReference>
<organism evidence="8 9">
    <name type="scientific">Meganyctiphanes norvegica</name>
    <name type="common">Northern krill</name>
    <name type="synonym">Thysanopoda norvegica</name>
    <dbReference type="NCBI Taxonomy" id="48144"/>
    <lineage>
        <taxon>Eukaryota</taxon>
        <taxon>Metazoa</taxon>
        <taxon>Ecdysozoa</taxon>
        <taxon>Arthropoda</taxon>
        <taxon>Crustacea</taxon>
        <taxon>Multicrustacea</taxon>
        <taxon>Malacostraca</taxon>
        <taxon>Eumalacostraca</taxon>
        <taxon>Eucarida</taxon>
        <taxon>Euphausiacea</taxon>
        <taxon>Euphausiidae</taxon>
        <taxon>Meganyctiphanes</taxon>
    </lineage>
</organism>
<dbReference type="PANTHER" id="PTHR12546:SF60">
    <property type="entry name" value="MISFIRE, ISOFORM F"/>
    <property type="match status" value="1"/>
</dbReference>
<dbReference type="Pfam" id="PF22901">
    <property type="entry name" value="dsrm_Ferlin"/>
    <property type="match status" value="1"/>
</dbReference>
<gene>
    <name evidence="8" type="ORF">MNOR_LOCUS12889</name>
</gene>
<dbReference type="SMART" id="SM00239">
    <property type="entry name" value="C2"/>
    <property type="match status" value="3"/>
</dbReference>
<protein>
    <recommendedName>
        <fullName evidence="7">C2 domain-containing protein</fullName>
    </recommendedName>
</protein>
<keyword evidence="5" id="KW-0472">Membrane</keyword>
<feature type="region of interest" description="Disordered" evidence="6">
    <location>
        <begin position="239"/>
        <end position="282"/>
    </location>
</feature>
<accession>A0AAV2QLW1</accession>
<keyword evidence="3" id="KW-0677">Repeat</keyword>
<sequence>MAMVAKSKEAEAGVRRLKDSEVGENLLLPDGVPAERQRAKFIVRVYRADGLPRINSSIMANVKKAFTGDTTDLIDPYVQISFAGLSGRTSVRRGTASPVWNEQVVFTEMFPPLCQRMKLQLRDNDAVNDTVIATHFLDLTTVSNDGDRGFLPTFGPAWVYLYGSTRGGSVIDEHTALNAGQGEGIAYRGRILISVRVQISDVLDLAISGWELENTLPIQEATMVEKRISDKHVSFELSMGNAGNNLDGSSGAKPNNDDNSDDEDEGPESVSTETCMWQSSTPTMKPMTHDKTYYFMPFWDDKPSLYVRGTWQDHKQRLFNSNVIDSMAHKLEEGLTEVSSMMEEDNGSGERRLKEVLEQLMSGCSQYVCLAKTAAAGATPGKTKLDKERLKLCQREIEQMAVSARQTKAIITKHSFRERYKTSQAYLNKLKNLVEDLPGRKASGPGGWAIQAKLQIYLWLGLAKHKKHFIDGIPKGYELTYELRNIERPMTLPPISLHYTQKEIFQLRAHMYQARSLIASDNSGLSDPFARVIFGEQCRTTQVIDETLSPTWDEMLVMDDILVYGTREEIKSQPPWVVIEVFDQDKVLIDLKFDFVIKGKSEFIGRTLARPHVKLRDETYIQPHLEWHDLFRGSQQAGELLASFELLQFENDEDVGSLLAVPQSPLLGSESGEGACPILPVPRGIRPTLARYRLEVLFWGLRDLKRIHLLTVDRPRVDVEVAGHIVQSSVLSSAKKNPNFPNPVKYIDLELPEQELYCPPITIRVVDCRSFGRFTLVGTHIISNLHRYRWNPITKREREAMARNAMLNQIQGTIHNQLIENRENYDVYGNPRLADYFLMKKEEKEEEEESHSTWWSKYICRYRKAAAVLRFQVHNWAQRSHSARRSHGDQQIQIPHPSPGLCKTQRSQSVTLRLSEASWRRRTSRSSKPTRAVQKMTNEAIEGLPSNDPIHVLVRVYIIRATDLHPMDLNGKADPYIVINLGGKRTSDKDNYISKQLNPVFGKCFEIEATFPQDSMLTVQVLDWDLVGSDDMIGETKIDLENRFYSRHRATCGLSHRYEVGGYNQWRDPLKPTQILARLCKEVRVDGPHYGPSRIRVGSMTFTVQSDEEYVDPRNRKQGKY</sequence>
<dbReference type="InterPro" id="IPR055072">
    <property type="entry name" value="Ferlin_DSRM"/>
</dbReference>
<comment type="subcellular location">
    <subcellularLocation>
        <location evidence="1">Membrane</location>
        <topology evidence="1">Single-pass membrane protein</topology>
    </subcellularLocation>
</comment>
<dbReference type="InterPro" id="IPR037724">
    <property type="entry name" value="C2E_Ferlin"/>
</dbReference>
<dbReference type="CDD" id="cd04037">
    <property type="entry name" value="C2E_Ferlin"/>
    <property type="match status" value="1"/>
</dbReference>
<evidence type="ECO:0000313" key="8">
    <source>
        <dbReference type="EMBL" id="CAL4086030.1"/>
    </source>
</evidence>
<feature type="domain" description="C2" evidence="7">
    <location>
        <begin position="21"/>
        <end position="153"/>
    </location>
</feature>
<dbReference type="PANTHER" id="PTHR12546">
    <property type="entry name" value="FER-1-LIKE"/>
    <property type="match status" value="1"/>
</dbReference>